<dbReference type="STRING" id="13735.ENSPSIP00000015844"/>
<evidence type="ECO:0000256" key="1">
    <source>
        <dbReference type="SAM" id="MobiDB-lite"/>
    </source>
</evidence>
<reference evidence="2" key="3">
    <citation type="submission" date="2025-08" db="UniProtKB">
        <authorList>
            <consortium name="Ensembl"/>
        </authorList>
    </citation>
    <scope>IDENTIFICATION</scope>
</reference>
<feature type="region of interest" description="Disordered" evidence="1">
    <location>
        <begin position="97"/>
        <end position="127"/>
    </location>
</feature>
<reference evidence="2" key="4">
    <citation type="submission" date="2025-09" db="UniProtKB">
        <authorList>
            <consortium name="Ensembl"/>
        </authorList>
    </citation>
    <scope>IDENTIFICATION</scope>
</reference>
<dbReference type="RefSeq" id="XP_014429547.1">
    <property type="nucleotide sequence ID" value="XM_014574061.2"/>
</dbReference>
<dbReference type="PANTHER" id="PTHR15387:SF0">
    <property type="entry name" value="PROTEIN PHOSPHATASE 1 REGULATORY SUBUNIT 17"/>
    <property type="match status" value="1"/>
</dbReference>
<proteinExistence type="predicted"/>
<feature type="compositionally biased region" description="Basic and acidic residues" evidence="1">
    <location>
        <begin position="58"/>
        <end position="69"/>
    </location>
</feature>
<dbReference type="eggNOG" id="ENOG502S50G">
    <property type="taxonomic scope" value="Eukaryota"/>
</dbReference>
<sequence length="158" mass="18157">MMSTECMQPLDIPEDRLDKRDSHCNRLDDLSEQLIKNCDLKNKSRKGKNIQASQNTELEQKKPRRKDTPALHTPPPIPGILSDFSEHFIKRCDVAEKTQKDKVTSVSQITEQEQKRPRRKDTPAIHIPPLIPGTILLKEEKQTVIVEDDEKDGEKVLI</sequence>
<dbReference type="InterPro" id="IPR033242">
    <property type="entry name" value="PPP1R17"/>
</dbReference>
<dbReference type="GO" id="GO:0004865">
    <property type="term" value="F:protein serine/threonine phosphatase inhibitor activity"/>
    <property type="evidence" value="ECO:0007669"/>
    <property type="project" value="Ensembl"/>
</dbReference>
<accession>K7G6D3</accession>
<dbReference type="GeneID" id="102446521"/>
<name>K7G6D3_PELSI</name>
<dbReference type="AlphaFoldDB" id="K7G6D3"/>
<organism evidence="2 3">
    <name type="scientific">Pelodiscus sinensis</name>
    <name type="common">Chinese softshell turtle</name>
    <name type="synonym">Trionyx sinensis</name>
    <dbReference type="NCBI Taxonomy" id="13735"/>
    <lineage>
        <taxon>Eukaryota</taxon>
        <taxon>Metazoa</taxon>
        <taxon>Chordata</taxon>
        <taxon>Craniata</taxon>
        <taxon>Vertebrata</taxon>
        <taxon>Euteleostomi</taxon>
        <taxon>Archelosauria</taxon>
        <taxon>Testudinata</taxon>
        <taxon>Testudines</taxon>
        <taxon>Cryptodira</taxon>
        <taxon>Trionychia</taxon>
        <taxon>Trionychidae</taxon>
        <taxon>Pelodiscus</taxon>
    </lineage>
</organism>
<feature type="compositionally biased region" description="Basic and acidic residues" evidence="1">
    <location>
        <begin position="112"/>
        <end position="123"/>
    </location>
</feature>
<dbReference type="EMBL" id="AGCU01093244">
    <property type="status" value="NOT_ANNOTATED_CDS"/>
    <property type="molecule type" value="Genomic_DNA"/>
</dbReference>
<evidence type="ECO:0000313" key="2">
    <source>
        <dbReference type="Ensembl" id="ENSPSIP00000015844.1"/>
    </source>
</evidence>
<dbReference type="Proteomes" id="UP000007267">
    <property type="component" value="Unassembled WGS sequence"/>
</dbReference>
<gene>
    <name evidence="2" type="primary">PPP1R17</name>
</gene>
<dbReference type="CTD" id="10842"/>
<dbReference type="EMBL" id="AGCU01093243">
    <property type="status" value="NOT_ANNOTATED_CDS"/>
    <property type="molecule type" value="Genomic_DNA"/>
</dbReference>
<dbReference type="HOGENOM" id="CLU_113768_0_0_1"/>
<feature type="region of interest" description="Disordered" evidence="1">
    <location>
        <begin position="44"/>
        <end position="80"/>
    </location>
</feature>
<dbReference type="GeneTree" id="ENSGT00390000005586"/>
<evidence type="ECO:0000313" key="3">
    <source>
        <dbReference type="Proteomes" id="UP000007267"/>
    </source>
</evidence>
<reference evidence="3" key="2">
    <citation type="journal article" date="2013" name="Nat. Genet.">
        <title>The draft genomes of soft-shell turtle and green sea turtle yield insights into the development and evolution of the turtle-specific body plan.</title>
        <authorList>
            <person name="Wang Z."/>
            <person name="Pascual-Anaya J."/>
            <person name="Zadissa A."/>
            <person name="Li W."/>
            <person name="Niimura Y."/>
            <person name="Huang Z."/>
            <person name="Li C."/>
            <person name="White S."/>
            <person name="Xiong Z."/>
            <person name="Fang D."/>
            <person name="Wang B."/>
            <person name="Ming Y."/>
            <person name="Chen Y."/>
            <person name="Zheng Y."/>
            <person name="Kuraku S."/>
            <person name="Pignatelli M."/>
            <person name="Herrero J."/>
            <person name="Beal K."/>
            <person name="Nozawa M."/>
            <person name="Li Q."/>
            <person name="Wang J."/>
            <person name="Zhang H."/>
            <person name="Yu L."/>
            <person name="Shigenobu S."/>
            <person name="Wang J."/>
            <person name="Liu J."/>
            <person name="Flicek P."/>
            <person name="Searle S."/>
            <person name="Wang J."/>
            <person name="Kuratani S."/>
            <person name="Yin Y."/>
            <person name="Aken B."/>
            <person name="Zhang G."/>
            <person name="Irie N."/>
        </authorList>
    </citation>
    <scope>NUCLEOTIDE SEQUENCE [LARGE SCALE GENOMIC DNA]</scope>
    <source>
        <strain evidence="3">Daiwa-1</strain>
    </source>
</reference>
<dbReference type="OMA" id="LDPRCGH"/>
<dbReference type="PANTHER" id="PTHR15387">
    <property type="entry name" value="PROTEIN PHOSPHATASE 1 REGULATORY SUBUNIT 17"/>
    <property type="match status" value="1"/>
</dbReference>
<dbReference type="OrthoDB" id="9877987at2759"/>
<protein>
    <submittedName>
        <fullName evidence="2">Protein phosphatase 1 regulatory subunit 17</fullName>
    </submittedName>
</protein>
<dbReference type="Ensembl" id="ENSPSIT00000015919.1">
    <property type="protein sequence ID" value="ENSPSIP00000015844.1"/>
    <property type="gene ID" value="ENSPSIG00000014144.1"/>
</dbReference>
<reference evidence="3" key="1">
    <citation type="submission" date="2011-10" db="EMBL/GenBank/DDBJ databases">
        <authorList>
            <consortium name="Soft-shell Turtle Genome Consortium"/>
        </authorList>
    </citation>
    <scope>NUCLEOTIDE SEQUENCE [LARGE SCALE GENOMIC DNA]</scope>
    <source>
        <strain evidence="3">Daiwa-1</strain>
    </source>
</reference>
<keyword evidence="3" id="KW-1185">Reference proteome</keyword>